<reference evidence="7 8" key="1">
    <citation type="submission" date="2019-01" db="EMBL/GenBank/DDBJ databases">
        <authorList>
            <person name="Chen W.-M."/>
        </authorList>
    </citation>
    <scope>NUCLEOTIDE SEQUENCE [LARGE SCALE GENOMIC DNA]</scope>
    <source>
        <strain evidence="7 8">TER-1</strain>
    </source>
</reference>
<dbReference type="GO" id="GO:0005576">
    <property type="term" value="C:extracellular region"/>
    <property type="evidence" value="ECO:0007669"/>
    <property type="project" value="UniProtKB-SubCell"/>
</dbReference>
<comment type="function">
    <text evidence="3">Flagellin is the subunit protein which polymerizes to form the filaments of bacterial flagella.</text>
</comment>
<dbReference type="GO" id="GO:0009288">
    <property type="term" value="C:bacterial-type flagellum"/>
    <property type="evidence" value="ECO:0007669"/>
    <property type="project" value="UniProtKB-SubCell"/>
</dbReference>
<dbReference type="GO" id="GO:0005198">
    <property type="term" value="F:structural molecule activity"/>
    <property type="evidence" value="ECO:0007669"/>
    <property type="project" value="UniProtKB-UniRule"/>
</dbReference>
<dbReference type="OrthoDB" id="8328560at2"/>
<keyword evidence="2 3" id="KW-0975">Bacterial flagellum</keyword>
<evidence type="ECO:0000256" key="1">
    <source>
        <dbReference type="ARBA" id="ARBA00005709"/>
    </source>
</evidence>
<dbReference type="InterPro" id="IPR001492">
    <property type="entry name" value="Flagellin"/>
</dbReference>
<comment type="caution">
    <text evidence="7">The sequence shown here is derived from an EMBL/GenBank/DDBJ whole genome shotgun (WGS) entry which is preliminary data.</text>
</comment>
<feature type="domain" description="Flagellin N-terminal" evidence="5">
    <location>
        <begin position="43"/>
        <end position="174"/>
    </location>
</feature>
<evidence type="ECO:0000256" key="2">
    <source>
        <dbReference type="ARBA" id="ARBA00023143"/>
    </source>
</evidence>
<evidence type="ECO:0000259" key="6">
    <source>
        <dbReference type="Pfam" id="PF00700"/>
    </source>
</evidence>
<dbReference type="InterPro" id="IPR046358">
    <property type="entry name" value="Flagellin_C"/>
</dbReference>
<keyword evidence="8" id="KW-1185">Reference proteome</keyword>
<dbReference type="PANTHER" id="PTHR42792:SF2">
    <property type="entry name" value="FLAGELLIN"/>
    <property type="match status" value="1"/>
</dbReference>
<dbReference type="EMBL" id="SACP01000018">
    <property type="protein sequence ID" value="RVU15982.1"/>
    <property type="molecule type" value="Genomic_DNA"/>
</dbReference>
<dbReference type="Proteomes" id="UP000286997">
    <property type="component" value="Unassembled WGS sequence"/>
</dbReference>
<dbReference type="PANTHER" id="PTHR42792">
    <property type="entry name" value="FLAGELLIN"/>
    <property type="match status" value="1"/>
</dbReference>
<sequence length="388" mass="40037">MGCPPSGGQRHDAAPLPRCEPGCPLEDPSQANRRARGRIVTSILTNNSAIIALQTLSSINKDLDTTSNRISTGQRISSAADGAAYWSIAQTLRSDNGSLSAVTDAMRLDANSVKAAAGGVNQVTENLTTIKNKLINAISTNVDRATTQNEINDLLKGIKTTADNTVMNGSNWLSVNSGAAGFSDQVGLVSAFSRNNGTVTVSTSKLDTGSFIIYDSNASGTSNTTLTTAFTAIAASSTVAGAEGATVAVSGTAADKKGFLDTKYVITPGAAGATAVVQSIKDFNISALGKGDADKAQIQAYIKVIDATILKLQSGSSSLGSTSTLIASQQDFTKKLSDINTSSIGALVDADMEEESTKLKALQTQQQLGIQSLSISNSAAQNILSLFR</sequence>
<organism evidence="7 8">
    <name type="scientific">Methylobacterium oryzihabitans</name>
    <dbReference type="NCBI Taxonomy" id="2499852"/>
    <lineage>
        <taxon>Bacteria</taxon>
        <taxon>Pseudomonadati</taxon>
        <taxon>Pseudomonadota</taxon>
        <taxon>Alphaproteobacteria</taxon>
        <taxon>Hyphomicrobiales</taxon>
        <taxon>Methylobacteriaceae</taxon>
        <taxon>Methylobacterium</taxon>
    </lineage>
</organism>
<gene>
    <name evidence="7" type="ORF">EOE48_18135</name>
</gene>
<evidence type="ECO:0000256" key="4">
    <source>
        <dbReference type="SAM" id="MobiDB-lite"/>
    </source>
</evidence>
<evidence type="ECO:0000313" key="8">
    <source>
        <dbReference type="Proteomes" id="UP000286997"/>
    </source>
</evidence>
<dbReference type="Gene3D" id="1.20.1330.10">
    <property type="entry name" value="f41 fragment of flagellin, N-terminal domain"/>
    <property type="match status" value="1"/>
</dbReference>
<dbReference type="Pfam" id="PF00669">
    <property type="entry name" value="Flagellin_N"/>
    <property type="match status" value="1"/>
</dbReference>
<dbReference type="Pfam" id="PF00700">
    <property type="entry name" value="Flagellin_C"/>
    <property type="match status" value="1"/>
</dbReference>
<keyword evidence="7" id="KW-0969">Cilium</keyword>
<comment type="subcellular location">
    <subcellularLocation>
        <location evidence="3">Secreted</location>
    </subcellularLocation>
    <subcellularLocation>
        <location evidence="3">Bacterial flagellum</location>
    </subcellularLocation>
</comment>
<feature type="region of interest" description="Disordered" evidence="4">
    <location>
        <begin position="1"/>
        <end position="32"/>
    </location>
</feature>
<dbReference type="AlphaFoldDB" id="A0A3S2XIZ9"/>
<accession>A0A3S2XIZ9</accession>
<keyword evidence="7" id="KW-0282">Flagellum</keyword>
<keyword evidence="3" id="KW-0964">Secreted</keyword>
<feature type="domain" description="Flagellin C-terminal" evidence="6">
    <location>
        <begin position="302"/>
        <end position="387"/>
    </location>
</feature>
<name>A0A3S2XIZ9_9HYPH</name>
<evidence type="ECO:0000259" key="5">
    <source>
        <dbReference type="Pfam" id="PF00669"/>
    </source>
</evidence>
<dbReference type="PRINTS" id="PR00207">
    <property type="entry name" value="FLAGELLIN"/>
</dbReference>
<proteinExistence type="inferred from homology"/>
<dbReference type="SUPFAM" id="SSF64518">
    <property type="entry name" value="Phase 1 flagellin"/>
    <property type="match status" value="1"/>
</dbReference>
<keyword evidence="7" id="KW-0966">Cell projection</keyword>
<comment type="similarity">
    <text evidence="1 3">Belongs to the bacterial flagellin family.</text>
</comment>
<dbReference type="InterPro" id="IPR001029">
    <property type="entry name" value="Flagellin_N"/>
</dbReference>
<evidence type="ECO:0000313" key="7">
    <source>
        <dbReference type="EMBL" id="RVU15982.1"/>
    </source>
</evidence>
<evidence type="ECO:0000256" key="3">
    <source>
        <dbReference type="RuleBase" id="RU362073"/>
    </source>
</evidence>
<protein>
    <recommendedName>
        <fullName evidence="3">Flagellin</fullName>
    </recommendedName>
</protein>